<organism evidence="1 2">
    <name type="scientific">Salegentibacter mishustinae</name>
    <dbReference type="NCBI Taxonomy" id="270918"/>
    <lineage>
        <taxon>Bacteria</taxon>
        <taxon>Pseudomonadati</taxon>
        <taxon>Bacteroidota</taxon>
        <taxon>Flavobacteriia</taxon>
        <taxon>Flavobacteriales</taxon>
        <taxon>Flavobacteriaceae</taxon>
        <taxon>Salegentibacter</taxon>
    </lineage>
</organism>
<gene>
    <name evidence="1" type="ORF">APR42_03055</name>
</gene>
<sequence>MLKNLKFKRISIKRSSLKTFGFFLLFSSFIWFSVQISKEYTQIIDIPVSYVNIPLDKSISKERPENLKLRIQDKGFAIWYYQIFRPEVELDLGKASTQNGALVYNFEANRESLEDQVNIDFERARFIKDNLFIDFQPKKEKKVKLNPRINLSYAVGYSASEKVKLSPDSIKVSGPEGIIDTLQSLNTVYLKINNIKSNVSGSVKVDTSNLGMLSFYTTEVAYSQEVEKFTEGSVTVPVEIKNLPENTNISIFPKEVLVYFQVNLRQYEMVEAENFRVVCDFNDIDEGDDFIIASIVKSPSFVRNLRLNERKIQFVIKR</sequence>
<protein>
    <recommendedName>
        <fullName evidence="3">YbbR-like domain-containing protein</fullName>
    </recommendedName>
</protein>
<evidence type="ECO:0000313" key="1">
    <source>
        <dbReference type="EMBL" id="KRG28923.1"/>
    </source>
</evidence>
<dbReference type="PANTHER" id="PTHR37804">
    <property type="entry name" value="CDAA REGULATORY PROTEIN CDAR"/>
    <property type="match status" value="1"/>
</dbReference>
<comment type="caution">
    <text evidence="1">The sequence shown here is derived from an EMBL/GenBank/DDBJ whole genome shotgun (WGS) entry which is preliminary data.</text>
</comment>
<name>A0A0Q9Z7K9_9FLAO</name>
<evidence type="ECO:0008006" key="3">
    <source>
        <dbReference type="Google" id="ProtNLM"/>
    </source>
</evidence>
<dbReference type="OrthoDB" id="1150187at2"/>
<dbReference type="AlphaFoldDB" id="A0A0Q9Z7K9"/>
<dbReference type="Pfam" id="PF07949">
    <property type="entry name" value="YbbR"/>
    <property type="match status" value="1"/>
</dbReference>
<dbReference type="InterPro" id="IPR053154">
    <property type="entry name" value="c-di-AMP_regulator"/>
</dbReference>
<dbReference type="PANTHER" id="PTHR37804:SF1">
    <property type="entry name" value="CDAA REGULATORY PROTEIN CDAR"/>
    <property type="match status" value="1"/>
</dbReference>
<dbReference type="EMBL" id="LKTP01000012">
    <property type="protein sequence ID" value="KRG28923.1"/>
    <property type="molecule type" value="Genomic_DNA"/>
</dbReference>
<evidence type="ECO:0000313" key="2">
    <source>
        <dbReference type="Proteomes" id="UP000051643"/>
    </source>
</evidence>
<dbReference type="InterPro" id="IPR012505">
    <property type="entry name" value="YbbR"/>
</dbReference>
<dbReference type="STRING" id="270918.APR42_03055"/>
<accession>A0A0Q9Z7K9</accession>
<reference evidence="1" key="1">
    <citation type="submission" date="2015-10" db="EMBL/GenBank/DDBJ databases">
        <title>Draft genome sequence of Salegentibacter mishustinae KCTC 12263.</title>
        <authorList>
            <person name="Lin W."/>
            <person name="Zheng Q."/>
        </authorList>
    </citation>
    <scope>NUCLEOTIDE SEQUENCE [LARGE SCALE GENOMIC DNA]</scope>
    <source>
        <strain evidence="1">KCTC 12263</strain>
    </source>
</reference>
<dbReference type="Proteomes" id="UP000051643">
    <property type="component" value="Unassembled WGS sequence"/>
</dbReference>
<dbReference type="Gene3D" id="2.170.120.40">
    <property type="entry name" value="YbbR-like domain"/>
    <property type="match status" value="1"/>
</dbReference>
<keyword evidence="2" id="KW-1185">Reference proteome</keyword>
<dbReference type="RefSeq" id="WP_057481397.1">
    <property type="nucleotide sequence ID" value="NZ_BMWR01000003.1"/>
</dbReference>
<proteinExistence type="predicted"/>